<proteinExistence type="predicted"/>
<sequence>MTATICQLLQVILYATVAASSLSNTQIPLANGLSTDIITGVYGEDPEIRILSDDGQINWKLSVNDILEGQPNLVPWLRDCLSNGSAVTEMKQISDGTKIAALIGEAAVVINYMPENSEEDKKVVYGVCVNIPNLSNCHTLEALPDDTLAIATSGQRQSDGIWLYDAGRGLVPDGSPEPFQKVGCHPTIHGMVWDDEKGILWAAGTDKAADGSDCRAYGLLNGYQWSKEHHYLDKDPVNSYRMPTTAQCFTEWPSDNPNSKYWDGPHDVAPVPNERKLLVSTELDIHEFDFDSERFTAGEAVEATYLKGYVPLGNRTGTNKSGQPEYLPRSDLKSVSLAEDDRVVYNQAIWATTFSSRLINVLENGNHRGIDVDGSIYKARWLDSTPGWRRAEWSL</sequence>
<evidence type="ECO:0000313" key="1">
    <source>
        <dbReference type="EMBL" id="RAK90192.1"/>
    </source>
</evidence>
<dbReference type="Proteomes" id="UP000249748">
    <property type="component" value="Unassembled WGS sequence"/>
</dbReference>
<name>A0ACD1IIX5_9EURO</name>
<keyword evidence="2" id="KW-1185">Reference proteome</keyword>
<gene>
    <name evidence="1" type="ORF">BO79DRAFT_144015</name>
</gene>
<evidence type="ECO:0000313" key="2">
    <source>
        <dbReference type="Proteomes" id="UP000249748"/>
    </source>
</evidence>
<reference evidence="1" key="1">
    <citation type="submission" date="2018-02" db="EMBL/GenBank/DDBJ databases">
        <title>The genomes of Aspergillus section Nigri reveals drivers in fungal speciation.</title>
        <authorList>
            <consortium name="DOE Joint Genome Institute"/>
            <person name="Vesth T.C."/>
            <person name="Nybo J."/>
            <person name="Theobald S."/>
            <person name="Brandl J."/>
            <person name="Frisvad J.C."/>
            <person name="Nielsen K.F."/>
            <person name="Lyhne E.K."/>
            <person name="Kogle M.E."/>
            <person name="Kuo A."/>
            <person name="Riley R."/>
            <person name="Clum A."/>
            <person name="Nolan M."/>
            <person name="Lipzen A."/>
            <person name="Salamov A."/>
            <person name="Henrissat B."/>
            <person name="Wiebenga A."/>
            <person name="De vries R.P."/>
            <person name="Grigoriev I.V."/>
            <person name="Mortensen U.H."/>
            <person name="Andersen M.R."/>
            <person name="Baker S.E."/>
        </authorList>
    </citation>
    <scope>NUCLEOTIDE SEQUENCE</scope>
    <source>
        <strain evidence="1">CBS 115574</strain>
    </source>
</reference>
<organism evidence="1 2">
    <name type="scientific">Aspergillus costaricaensis CBS 115574</name>
    <dbReference type="NCBI Taxonomy" id="1448317"/>
    <lineage>
        <taxon>Eukaryota</taxon>
        <taxon>Fungi</taxon>
        <taxon>Dikarya</taxon>
        <taxon>Ascomycota</taxon>
        <taxon>Pezizomycotina</taxon>
        <taxon>Eurotiomycetes</taxon>
        <taxon>Eurotiomycetidae</taxon>
        <taxon>Eurotiales</taxon>
        <taxon>Aspergillaceae</taxon>
        <taxon>Aspergillus</taxon>
        <taxon>Aspergillus subgen. Circumdati</taxon>
    </lineage>
</organism>
<protein>
    <submittedName>
        <fullName evidence="1">Uncharacterized protein</fullName>
    </submittedName>
</protein>
<accession>A0ACD1IIX5</accession>
<dbReference type="EMBL" id="KZ824545">
    <property type="protein sequence ID" value="RAK90192.1"/>
    <property type="molecule type" value="Genomic_DNA"/>
</dbReference>